<name>A0A9P9BNE8_9PEZI</name>
<feature type="transmembrane region" description="Helical" evidence="2">
    <location>
        <begin position="151"/>
        <end position="176"/>
    </location>
</feature>
<accession>A0A9P9BNE8</accession>
<evidence type="ECO:0000313" key="3">
    <source>
        <dbReference type="EMBL" id="KAH7027668.1"/>
    </source>
</evidence>
<feature type="compositionally biased region" description="Polar residues" evidence="1">
    <location>
        <begin position="1"/>
        <end position="10"/>
    </location>
</feature>
<dbReference type="Proteomes" id="UP000756346">
    <property type="component" value="Unassembled WGS sequence"/>
</dbReference>
<feature type="transmembrane region" description="Helical" evidence="2">
    <location>
        <begin position="241"/>
        <end position="266"/>
    </location>
</feature>
<proteinExistence type="predicted"/>
<feature type="transmembrane region" description="Helical" evidence="2">
    <location>
        <begin position="74"/>
        <end position="94"/>
    </location>
</feature>
<dbReference type="PANTHER" id="PTHR34391">
    <property type="entry name" value="UPF0658 GOLGI APPARATUS MEMBRANE PROTEIN C1952.10C-RELATED"/>
    <property type="match status" value="1"/>
</dbReference>
<dbReference type="OrthoDB" id="2448307at2759"/>
<dbReference type="GO" id="GO:0005794">
    <property type="term" value="C:Golgi apparatus"/>
    <property type="evidence" value="ECO:0007669"/>
    <property type="project" value="TreeGrafter"/>
</dbReference>
<comment type="caution">
    <text evidence="3">The sequence shown here is derived from an EMBL/GenBank/DDBJ whole genome shotgun (WGS) entry which is preliminary data.</text>
</comment>
<feature type="transmembrane region" description="Helical" evidence="2">
    <location>
        <begin position="305"/>
        <end position="325"/>
    </location>
</feature>
<dbReference type="AlphaFoldDB" id="A0A9P9BNE8"/>
<gene>
    <name evidence="3" type="ORF">B0I36DRAFT_364840</name>
</gene>
<feature type="compositionally biased region" description="Pro residues" evidence="1">
    <location>
        <begin position="11"/>
        <end position="24"/>
    </location>
</feature>
<protein>
    <submittedName>
        <fullName evidence="3">Uncharacterized protein</fullName>
    </submittedName>
</protein>
<dbReference type="EMBL" id="JAGTJQ010000007">
    <property type="protein sequence ID" value="KAH7027668.1"/>
    <property type="molecule type" value="Genomic_DNA"/>
</dbReference>
<sequence length="407" mass="45591">MASYPSSQGNIPPPQFPMPSPQPDQPSYGYPFADPAHSTSDFPVADAAPPPKRSKWRHFVKGTQEMIKKRWPRYFFLTAVCQGIICIAFESYTFGRFNAGVDEETAKLKQTADVDAQLKTIPTFLSLFMLGFLYEVVLTWDALIAKNTIQVIGLVISNLALLIYTSIQISDIGIAIDKLRDVNIIRGFDTWWSVHPMLVAIPCILAVGTISFALIAWKLYQEFAWDILKHIGADYRMKKRFLHYQIYIALLKFDFFFFIGFTVQFLVVVGGSSTVETALTAAAIPVTMGILLAAAWFTKKEFKPGVYGIVALYLGGLAYFIFKLARIYDPGHAEAYRPVAKSLSAFAVLTIILIVCTIVNALVCMFNFGHGLKQHLNAPRQELDKDQVSYSLNDVKQPQIPSRMTID</sequence>
<keyword evidence="2" id="KW-1133">Transmembrane helix</keyword>
<keyword evidence="2" id="KW-0472">Membrane</keyword>
<keyword evidence="4" id="KW-1185">Reference proteome</keyword>
<evidence type="ECO:0000256" key="1">
    <source>
        <dbReference type="SAM" id="MobiDB-lite"/>
    </source>
</evidence>
<feature type="region of interest" description="Disordered" evidence="1">
    <location>
        <begin position="1"/>
        <end position="52"/>
    </location>
</feature>
<dbReference type="PANTHER" id="PTHR34391:SF1">
    <property type="entry name" value="UPF0658 GOLGI APPARATUS MEMBRANE PROTEIN C1952.10C-RELATED"/>
    <property type="match status" value="1"/>
</dbReference>
<evidence type="ECO:0000313" key="4">
    <source>
        <dbReference type="Proteomes" id="UP000756346"/>
    </source>
</evidence>
<feature type="transmembrane region" description="Helical" evidence="2">
    <location>
        <begin position="124"/>
        <end position="144"/>
    </location>
</feature>
<evidence type="ECO:0000256" key="2">
    <source>
        <dbReference type="SAM" id="Phobius"/>
    </source>
</evidence>
<feature type="transmembrane region" description="Helical" evidence="2">
    <location>
        <begin position="196"/>
        <end position="220"/>
    </location>
</feature>
<dbReference type="GeneID" id="70188589"/>
<keyword evidence="2" id="KW-0812">Transmembrane</keyword>
<dbReference type="InterPro" id="IPR040410">
    <property type="entry name" value="UPF0658_Golgi"/>
</dbReference>
<reference evidence="3" key="1">
    <citation type="journal article" date="2021" name="Nat. Commun.">
        <title>Genetic determinants of endophytism in the Arabidopsis root mycobiome.</title>
        <authorList>
            <person name="Mesny F."/>
            <person name="Miyauchi S."/>
            <person name="Thiergart T."/>
            <person name="Pickel B."/>
            <person name="Atanasova L."/>
            <person name="Karlsson M."/>
            <person name="Huettel B."/>
            <person name="Barry K.W."/>
            <person name="Haridas S."/>
            <person name="Chen C."/>
            <person name="Bauer D."/>
            <person name="Andreopoulos W."/>
            <person name="Pangilinan J."/>
            <person name="LaButti K."/>
            <person name="Riley R."/>
            <person name="Lipzen A."/>
            <person name="Clum A."/>
            <person name="Drula E."/>
            <person name="Henrissat B."/>
            <person name="Kohler A."/>
            <person name="Grigoriev I.V."/>
            <person name="Martin F.M."/>
            <person name="Hacquard S."/>
        </authorList>
    </citation>
    <scope>NUCLEOTIDE SEQUENCE</scope>
    <source>
        <strain evidence="3">MPI-CAGE-CH-0230</strain>
    </source>
</reference>
<feature type="transmembrane region" description="Helical" evidence="2">
    <location>
        <begin position="278"/>
        <end position="298"/>
    </location>
</feature>
<feature type="transmembrane region" description="Helical" evidence="2">
    <location>
        <begin position="345"/>
        <end position="368"/>
    </location>
</feature>
<organism evidence="3 4">
    <name type="scientific">Microdochium trichocladiopsis</name>
    <dbReference type="NCBI Taxonomy" id="1682393"/>
    <lineage>
        <taxon>Eukaryota</taxon>
        <taxon>Fungi</taxon>
        <taxon>Dikarya</taxon>
        <taxon>Ascomycota</taxon>
        <taxon>Pezizomycotina</taxon>
        <taxon>Sordariomycetes</taxon>
        <taxon>Xylariomycetidae</taxon>
        <taxon>Xylariales</taxon>
        <taxon>Microdochiaceae</taxon>
        <taxon>Microdochium</taxon>
    </lineage>
</organism>
<dbReference type="RefSeq" id="XP_046010467.1">
    <property type="nucleotide sequence ID" value="XM_046159043.1"/>
</dbReference>